<keyword evidence="1" id="KW-0472">Membrane</keyword>
<dbReference type="EMBL" id="JAODUO010000037">
    <property type="protein sequence ID" value="KAK2192209.1"/>
    <property type="molecule type" value="Genomic_DNA"/>
</dbReference>
<dbReference type="PANTHER" id="PTHR34284">
    <property type="entry name" value="FG-GAP REPEAT-CONTAINING PROTEIN"/>
    <property type="match status" value="1"/>
</dbReference>
<proteinExistence type="predicted"/>
<name>A0AAD9PCC4_RIDPI</name>
<gene>
    <name evidence="2" type="ORF">NP493_37g12063</name>
</gene>
<keyword evidence="1" id="KW-1133">Transmembrane helix</keyword>
<evidence type="ECO:0000313" key="3">
    <source>
        <dbReference type="Proteomes" id="UP001209878"/>
    </source>
</evidence>
<evidence type="ECO:0000313" key="2">
    <source>
        <dbReference type="EMBL" id="KAK2192209.1"/>
    </source>
</evidence>
<protein>
    <submittedName>
        <fullName evidence="2">Uncharacterized protein</fullName>
    </submittedName>
</protein>
<feature type="transmembrane region" description="Helical" evidence="1">
    <location>
        <begin position="633"/>
        <end position="653"/>
    </location>
</feature>
<organism evidence="2 3">
    <name type="scientific">Ridgeia piscesae</name>
    <name type="common">Tubeworm</name>
    <dbReference type="NCBI Taxonomy" id="27915"/>
    <lineage>
        <taxon>Eukaryota</taxon>
        <taxon>Metazoa</taxon>
        <taxon>Spiralia</taxon>
        <taxon>Lophotrochozoa</taxon>
        <taxon>Annelida</taxon>
        <taxon>Polychaeta</taxon>
        <taxon>Sedentaria</taxon>
        <taxon>Canalipalpata</taxon>
        <taxon>Sabellida</taxon>
        <taxon>Siboglinidae</taxon>
        <taxon>Ridgeia</taxon>
    </lineage>
</organism>
<dbReference type="PANTHER" id="PTHR34284:SF1">
    <property type="entry name" value="FG-GAP REPEAT-CONTAINING PROTEIN"/>
    <property type="match status" value="1"/>
</dbReference>
<dbReference type="AlphaFoldDB" id="A0AAD9PCC4"/>
<dbReference type="Proteomes" id="UP001209878">
    <property type="component" value="Unassembled WGS sequence"/>
</dbReference>
<sequence>MATTLQRLQAVTVQDVVLVTVCVLSVYLLRVHQALLLTPVWKKHVPVELYHNGRYPFHDEILPLPVITDLDSDGLNEIVLITNGLHLEVLGYQTAASSSLLPDLVVHSYVKLPVAVDKVMDSIYRPIALATGYLRKSASDEQLTQVIVVALDNWEVLCYDNELRLLWRQQHIGISDLAKNYFIKSFAVLIIPQNLRSGDNGTVIVGGNFVYMDQSDTNLEDAHTSGGRGSKDGRHLERFIHFTTYALEGSTGKIRWQHIPEPLQNRSELKKYHHWKLAIHGGEIHPGEVHWSKFGTNMLKLMPHSWSKRVDTWMQLKQLHKLDPLTSHDSSGESVTILSDIFGIDNQHLSDWVRPGDKEKEDTAKPNAVVIHYDRGVEVLHLHNGMSATHVRMNSGHVAYADVDTDGTLDIVEMEFTPDKCLAYVSSIYPHQRTLFVEQLCDEATWWGLVSFASPPTPEDIATIDVTPVIVKRIAQPSGILSHIVGNTFSSESKGYDSIFVTRNGYVTSYGPAGEFNWQTTVEAEWTTVLSRHMFEFRANELGNVYNHAFEPSLIPFSPETRSSQQTAVLVTGWDYVTVVDLRDGYILASHSLPCHPLSKPALGDYNGDGWTDIIIICPDKYVGFTIHRHGNYVYTSVVAVTVILTILLLNWCCQPDKYPHDDTYD</sequence>
<dbReference type="InterPro" id="IPR028994">
    <property type="entry name" value="Integrin_alpha_N"/>
</dbReference>
<dbReference type="SUPFAM" id="SSF69318">
    <property type="entry name" value="Integrin alpha N-terminal domain"/>
    <property type="match status" value="1"/>
</dbReference>
<accession>A0AAD9PCC4</accession>
<keyword evidence="1" id="KW-0812">Transmembrane</keyword>
<reference evidence="2" key="1">
    <citation type="journal article" date="2023" name="Mol. Biol. Evol.">
        <title>Third-Generation Sequencing Reveals the Adaptive Role of the Epigenome in Three Deep-Sea Polychaetes.</title>
        <authorList>
            <person name="Perez M."/>
            <person name="Aroh O."/>
            <person name="Sun Y."/>
            <person name="Lan Y."/>
            <person name="Juniper S.K."/>
            <person name="Young C.R."/>
            <person name="Angers B."/>
            <person name="Qian P.Y."/>
        </authorList>
    </citation>
    <scope>NUCLEOTIDE SEQUENCE</scope>
    <source>
        <strain evidence="2">R07B-5</strain>
    </source>
</reference>
<comment type="caution">
    <text evidence="2">The sequence shown here is derived from an EMBL/GenBank/DDBJ whole genome shotgun (WGS) entry which is preliminary data.</text>
</comment>
<evidence type="ECO:0000256" key="1">
    <source>
        <dbReference type="SAM" id="Phobius"/>
    </source>
</evidence>
<keyword evidence="3" id="KW-1185">Reference proteome</keyword>